<evidence type="ECO:0008006" key="10">
    <source>
        <dbReference type="Google" id="ProtNLM"/>
    </source>
</evidence>
<dbReference type="InterPro" id="IPR050699">
    <property type="entry name" value="RNA-DNA_Helicase"/>
</dbReference>
<feature type="compositionally biased region" description="Basic and acidic residues" evidence="5">
    <location>
        <begin position="502"/>
        <end position="512"/>
    </location>
</feature>
<evidence type="ECO:0000256" key="5">
    <source>
        <dbReference type="SAM" id="MobiDB-lite"/>
    </source>
</evidence>
<evidence type="ECO:0000313" key="9">
    <source>
        <dbReference type="Proteomes" id="UP000464178"/>
    </source>
</evidence>
<evidence type="ECO:0000256" key="2">
    <source>
        <dbReference type="ARBA" id="ARBA00022801"/>
    </source>
</evidence>
<dbReference type="Pfam" id="PF00271">
    <property type="entry name" value="Helicase_C"/>
    <property type="match status" value="1"/>
</dbReference>
<dbReference type="SMART" id="SM00490">
    <property type="entry name" value="HELICc"/>
    <property type="match status" value="1"/>
</dbReference>
<dbReference type="PROSITE" id="PS51192">
    <property type="entry name" value="HELICASE_ATP_BIND_1"/>
    <property type="match status" value="1"/>
</dbReference>
<dbReference type="Gene3D" id="3.40.50.300">
    <property type="entry name" value="P-loop containing nucleotide triphosphate hydrolases"/>
    <property type="match status" value="2"/>
</dbReference>
<dbReference type="KEGG" id="gms:SOIL9_30770"/>
<dbReference type="AlphaFoldDB" id="A0A6P2D1B2"/>
<feature type="region of interest" description="Disordered" evidence="5">
    <location>
        <begin position="499"/>
        <end position="588"/>
    </location>
</feature>
<sequence length="844" mass="94093">MSASDTRSDLATKYIDQLPYPPYPVQEEALLAWFTAEQGVMVCAPTGTGKTLIAHAALFEALHTNTVAYYTTPLIALTEQKFAEVQAAAVRWGFKAEDVGLVTGNRRVNPNARVLIVVAEILLNRLLHAEGFDFQHTSAVVMDEFHSFADPERGIVWELSLNMLPKHIRLLLLSATVGNAVEFTNWLDRCHGRQLELVEGRERKIPLTYRWVPDQFLNELLVDIAKGDDATRKTPALVFAFNRDECWNVAEQLKGLDLMNAAQKTALNKECDKLDWPNGVGPKLKQMLRRGVGVHHAGLLPKYRRVVEELFEKKLLSVALCTETLAAGINLPARSVVLTSLVKGPFGKEKLIDPSTAHQIFGRAGRPQYDTEGYVFAYPEEDDVRILRWKQQYDQIPENTKNPGLLKAKKALLKKKPTRNSQKKYWTEADFERLKSAPAGRLYSKGPLPWRLLAYLLKVSPDVEKIRSVVRKRLLDQPRIEAGMKQLTRMLTTLHENGFVKLDPEPPSKEEPTPSPPSPEGKEKKEQPNPLTPFPKKEGGTKPSVVLSPSPFGGGVGEGLFHPPFPSGRGDGGVGSSPPPPPYTPLTATPTPELDKLLVFRACHPLYGAFLIDLLGVANREERLQLLESVLELPRPLLKFVRVPFDLSPGPLQTEKLDPELIAKGLIVAKAPKAEGEEEEEEEWVPWDERPPVLADKARMLFDSKYPEVGDFMTQGVWAAAEVLNYGNFNTYVTTKDLTKQEGLIFRHMLRLILLTQEFEQLTPPGLTPEDWKKELAEIADKLTEICRTVDPTSTEEAIKRAHGADVVEGEEHAKVVTAKAPEPAPPTGMTVEEEEDFSAGLAD</sequence>
<dbReference type="PANTHER" id="PTHR12131:SF1">
    <property type="entry name" value="ATP-DEPENDENT RNA HELICASE SUPV3L1, MITOCHONDRIAL-RELATED"/>
    <property type="match status" value="1"/>
</dbReference>
<evidence type="ECO:0000259" key="7">
    <source>
        <dbReference type="PROSITE" id="PS51194"/>
    </source>
</evidence>
<keyword evidence="3 8" id="KW-0347">Helicase</keyword>
<evidence type="ECO:0000256" key="3">
    <source>
        <dbReference type="ARBA" id="ARBA00022806"/>
    </source>
</evidence>
<evidence type="ECO:0000313" key="8">
    <source>
        <dbReference type="EMBL" id="VTR94637.1"/>
    </source>
</evidence>
<dbReference type="GO" id="GO:0003676">
    <property type="term" value="F:nucleic acid binding"/>
    <property type="evidence" value="ECO:0007669"/>
    <property type="project" value="InterPro"/>
</dbReference>
<dbReference type="GO" id="GO:0004386">
    <property type="term" value="F:helicase activity"/>
    <property type="evidence" value="ECO:0007669"/>
    <property type="project" value="UniProtKB-KW"/>
</dbReference>
<dbReference type="EMBL" id="LR593886">
    <property type="protein sequence ID" value="VTR94637.1"/>
    <property type="molecule type" value="Genomic_DNA"/>
</dbReference>
<name>A0A6P2D1B2_9BACT</name>
<dbReference type="PANTHER" id="PTHR12131">
    <property type="entry name" value="ATP-DEPENDENT RNA AND DNA HELICASE"/>
    <property type="match status" value="1"/>
</dbReference>
<dbReference type="InterPro" id="IPR011545">
    <property type="entry name" value="DEAD/DEAH_box_helicase_dom"/>
</dbReference>
<dbReference type="InterPro" id="IPR027417">
    <property type="entry name" value="P-loop_NTPase"/>
</dbReference>
<evidence type="ECO:0000259" key="6">
    <source>
        <dbReference type="PROSITE" id="PS51192"/>
    </source>
</evidence>
<keyword evidence="2" id="KW-0378">Hydrolase</keyword>
<accession>A0A6P2D1B2</accession>
<proteinExistence type="predicted"/>
<dbReference type="SMART" id="SM00487">
    <property type="entry name" value="DEXDc"/>
    <property type="match status" value="1"/>
</dbReference>
<dbReference type="Pfam" id="PF00270">
    <property type="entry name" value="DEAD"/>
    <property type="match status" value="1"/>
</dbReference>
<evidence type="ECO:0000256" key="1">
    <source>
        <dbReference type="ARBA" id="ARBA00022741"/>
    </source>
</evidence>
<dbReference type="CDD" id="cd17921">
    <property type="entry name" value="DEXHc_Ski2"/>
    <property type="match status" value="1"/>
</dbReference>
<keyword evidence="9" id="KW-1185">Reference proteome</keyword>
<protein>
    <recommendedName>
        <fullName evidence="10">Helicase ATP-binding domain-containing protein</fullName>
    </recommendedName>
</protein>
<dbReference type="InterPro" id="IPR001650">
    <property type="entry name" value="Helicase_C-like"/>
</dbReference>
<gene>
    <name evidence="8" type="ORF">SOIL9_30770</name>
</gene>
<dbReference type="Proteomes" id="UP000464178">
    <property type="component" value="Chromosome"/>
</dbReference>
<organism evidence="8 9">
    <name type="scientific">Gemmata massiliana</name>
    <dbReference type="NCBI Taxonomy" id="1210884"/>
    <lineage>
        <taxon>Bacteria</taxon>
        <taxon>Pseudomonadati</taxon>
        <taxon>Planctomycetota</taxon>
        <taxon>Planctomycetia</taxon>
        <taxon>Gemmatales</taxon>
        <taxon>Gemmataceae</taxon>
        <taxon>Gemmata</taxon>
    </lineage>
</organism>
<dbReference type="InterPro" id="IPR014001">
    <property type="entry name" value="Helicase_ATP-bd"/>
</dbReference>
<dbReference type="SUPFAM" id="SSF52540">
    <property type="entry name" value="P-loop containing nucleoside triphosphate hydrolases"/>
    <property type="match status" value="1"/>
</dbReference>
<dbReference type="GO" id="GO:0016787">
    <property type="term" value="F:hydrolase activity"/>
    <property type="evidence" value="ECO:0007669"/>
    <property type="project" value="UniProtKB-KW"/>
</dbReference>
<feature type="domain" description="Helicase C-terminal" evidence="7">
    <location>
        <begin position="216"/>
        <end position="413"/>
    </location>
</feature>
<dbReference type="PROSITE" id="PS51194">
    <property type="entry name" value="HELICASE_CTER"/>
    <property type="match status" value="1"/>
</dbReference>
<reference evidence="8 9" key="1">
    <citation type="submission" date="2019-05" db="EMBL/GenBank/DDBJ databases">
        <authorList>
            <consortium name="Science for Life Laboratories"/>
        </authorList>
    </citation>
    <scope>NUCLEOTIDE SEQUENCE [LARGE SCALE GENOMIC DNA]</scope>
    <source>
        <strain evidence="8">Soil9</strain>
    </source>
</reference>
<evidence type="ECO:0000256" key="4">
    <source>
        <dbReference type="ARBA" id="ARBA00022840"/>
    </source>
</evidence>
<dbReference type="RefSeq" id="WP_162669145.1">
    <property type="nucleotide sequence ID" value="NZ_LR593886.1"/>
</dbReference>
<keyword evidence="4" id="KW-0067">ATP-binding</keyword>
<feature type="domain" description="Helicase ATP-binding" evidence="6">
    <location>
        <begin position="31"/>
        <end position="195"/>
    </location>
</feature>
<dbReference type="GO" id="GO:0005524">
    <property type="term" value="F:ATP binding"/>
    <property type="evidence" value="ECO:0007669"/>
    <property type="project" value="UniProtKB-KW"/>
</dbReference>
<keyword evidence="1" id="KW-0547">Nucleotide-binding</keyword>
<feature type="region of interest" description="Disordered" evidence="5">
    <location>
        <begin position="810"/>
        <end position="844"/>
    </location>
</feature>